<sequence length="645" mass="72118">MLEVAQRLRCGPQQELRNLSYCCWCHHPTLEIALRKLAKLATDLFLYCVWTVPEGILPGVVALELSRTSEPAVAVSVIWNPPSSSFSCTRPPALLLVTPPKAPQLWHSKCSQCRKLHERCRSRTQRLCRQWATSSKRTTFPPDPFFKDEGRTRSVPVSKPITLFIAIAKSSAHRGSCGVAYTAQTGTAVNVGRMARCGVAVEWKKTLGRLYALSLLDAARMKAWNWVLSNANPGARRRGVVAQDTYSVKIQISPIGQQSDSVISFQICNPYRRSLDISDLQHPSTSAHKTRHWRATQIRRLSARRSAIAFEVSEIVCGDDRRDSDQAEEVGCGEGEGAGAPSESDEAGGGYFGESGGDADLATRDAVAARIPGESNMGRAQERIVVICIEWLGDQCRLALLASITITYHILHCLLTDATLLPCYVRYIQQSLPHFDRVQTPVLFLHVKLIFFRRNLSTLNTLRAKYDVIRQTSLYQNDGFGSIFNVALVKQADIAQFADAPTDAQSIKRLLSAVTMKVGYSKHLAHRQAAHEPCTRNGTFALFWMGHYRVENCIFSEAYLHYMLEHLDLPRVPFMCECGTKHHKFHRFHGSKHWNQVLADGLQSLGVEASKTWLPPTSSYLSPELVRSDLDYVVLGAYAYQCDRL</sequence>
<keyword evidence="3" id="KW-1185">Reference proteome</keyword>
<gene>
    <name evidence="2" type="ORF">R3P38DRAFT_2810325</name>
</gene>
<evidence type="ECO:0000313" key="3">
    <source>
        <dbReference type="Proteomes" id="UP001362999"/>
    </source>
</evidence>
<name>A0AAV9ZBI2_9AGAR</name>
<dbReference type="EMBL" id="JAWWNJ010000169">
    <property type="protein sequence ID" value="KAK6977375.1"/>
    <property type="molecule type" value="Genomic_DNA"/>
</dbReference>
<evidence type="ECO:0000256" key="1">
    <source>
        <dbReference type="SAM" id="MobiDB-lite"/>
    </source>
</evidence>
<organism evidence="2 3">
    <name type="scientific">Favolaschia claudopus</name>
    <dbReference type="NCBI Taxonomy" id="2862362"/>
    <lineage>
        <taxon>Eukaryota</taxon>
        <taxon>Fungi</taxon>
        <taxon>Dikarya</taxon>
        <taxon>Basidiomycota</taxon>
        <taxon>Agaricomycotina</taxon>
        <taxon>Agaricomycetes</taxon>
        <taxon>Agaricomycetidae</taxon>
        <taxon>Agaricales</taxon>
        <taxon>Marasmiineae</taxon>
        <taxon>Mycenaceae</taxon>
        <taxon>Favolaschia</taxon>
    </lineage>
</organism>
<proteinExistence type="predicted"/>
<evidence type="ECO:0000313" key="2">
    <source>
        <dbReference type="EMBL" id="KAK6977375.1"/>
    </source>
</evidence>
<dbReference type="Proteomes" id="UP001362999">
    <property type="component" value="Unassembled WGS sequence"/>
</dbReference>
<accession>A0AAV9ZBI2</accession>
<reference evidence="2 3" key="1">
    <citation type="journal article" date="2024" name="J Genomics">
        <title>Draft genome sequencing and assembly of Favolaschia claudopus CIRM-BRFM 2984 isolated from oak limbs.</title>
        <authorList>
            <person name="Navarro D."/>
            <person name="Drula E."/>
            <person name="Chaduli D."/>
            <person name="Cazenave R."/>
            <person name="Ahrendt S."/>
            <person name="Wang J."/>
            <person name="Lipzen A."/>
            <person name="Daum C."/>
            <person name="Barry K."/>
            <person name="Grigoriev I.V."/>
            <person name="Favel A."/>
            <person name="Rosso M.N."/>
            <person name="Martin F."/>
        </authorList>
    </citation>
    <scope>NUCLEOTIDE SEQUENCE [LARGE SCALE GENOMIC DNA]</scope>
    <source>
        <strain evidence="2 3">CIRM-BRFM 2984</strain>
    </source>
</reference>
<feature type="region of interest" description="Disordered" evidence="1">
    <location>
        <begin position="321"/>
        <end position="351"/>
    </location>
</feature>
<dbReference type="AlphaFoldDB" id="A0AAV9ZBI2"/>
<comment type="caution">
    <text evidence="2">The sequence shown here is derived from an EMBL/GenBank/DDBJ whole genome shotgun (WGS) entry which is preliminary data.</text>
</comment>
<protein>
    <submittedName>
        <fullName evidence="2">Uncharacterized protein</fullName>
    </submittedName>
</protein>